<gene>
    <name evidence="3" type="ORF">TRFO_16958</name>
</gene>
<dbReference type="VEuPathDB" id="TrichDB:TRFO_16958"/>
<comment type="caution">
    <text evidence="3">The sequence shown here is derived from an EMBL/GenBank/DDBJ whole genome shotgun (WGS) entry which is preliminary data.</text>
</comment>
<sequence length="733" mass="83268">MKMKPYYEQVNQISNKVENSITSNQNSISSLRDKINEITLNISSINQKCADNNDKIAQEIGNLRQETNRNNDVIQNRIQTIETGISQFQDAISTLLRRQQQFEQIVADQISQLSNKINIVSKISSDSDLHIMQQMEGLNRQTVATFTQMGQQIQSVSNALEESFSTFAGETKKSFEIVRNEAEESINHVESVVTQNSLEISNALKTIQGEVVDTIGAIANYSKTSTNAIQNAVVADHTNRKRNEQRIQDAYNTFTVSIAEQISNSARNVEKLENNQRVFVEQQCASYLATWKSDLSSFLKDVSSTVGECQKKSSEIEKKLNEYVVSVGKRQDEILDLVNQKSQISSDTNNKDMSTNEMLENRIVLLEKRLYELNNLSDQQNQQNSPQQKQLPNKEPTKLLASDPRVSLIPPPRNPRQMTQQKMGPFRPPTVKLPSQIANDDKLSSQPPSVTPSETPRGLFKPQQQYQKPVIDPKFNSNNIQKNIQQPTDTEETTETMTESVTDSVAEPEPETVQTPEIPEKKPKINTKPEIYINKQPLIEPRKAKVTKLPEDQIPTSNQPTTESKIPEIQSPSNKPFNPEDQIIKKKNDEDDKWPETPVETARRRPQPKKKPQPTTTHEKTQKNNETLLKKTTSPRIPKDGSNKDNPPNHENKDNGRKKDQDKKPEKKQLKPTPAPKPETSNEKELENNDPIDLAMFNDSGSLSEFSYFKEPPKQPPQEEPTKKGKRRLFGRK</sequence>
<evidence type="ECO:0000313" key="3">
    <source>
        <dbReference type="EMBL" id="OHT12996.1"/>
    </source>
</evidence>
<feature type="compositionally biased region" description="Basic and acidic residues" evidence="2">
    <location>
        <begin position="637"/>
        <end position="669"/>
    </location>
</feature>
<feature type="compositionally biased region" description="Low complexity" evidence="2">
    <location>
        <begin position="378"/>
        <end position="394"/>
    </location>
</feature>
<dbReference type="AlphaFoldDB" id="A0A1J4KT80"/>
<protein>
    <submittedName>
        <fullName evidence="3">Uncharacterized protein</fullName>
    </submittedName>
</protein>
<feature type="region of interest" description="Disordered" evidence="2">
    <location>
        <begin position="378"/>
        <end position="733"/>
    </location>
</feature>
<feature type="compositionally biased region" description="Polar residues" evidence="2">
    <location>
        <begin position="475"/>
        <end position="487"/>
    </location>
</feature>
<keyword evidence="1" id="KW-0175">Coiled coil</keyword>
<dbReference type="EMBL" id="MLAK01000550">
    <property type="protein sequence ID" value="OHT12996.1"/>
    <property type="molecule type" value="Genomic_DNA"/>
</dbReference>
<accession>A0A1J4KT80</accession>
<dbReference type="RefSeq" id="XP_068366132.1">
    <property type="nucleotide sequence ID" value="XM_068499299.1"/>
</dbReference>
<evidence type="ECO:0000256" key="1">
    <source>
        <dbReference type="SAM" id="Coils"/>
    </source>
</evidence>
<organism evidence="3 4">
    <name type="scientific">Tritrichomonas foetus</name>
    <dbReference type="NCBI Taxonomy" id="1144522"/>
    <lineage>
        <taxon>Eukaryota</taxon>
        <taxon>Metamonada</taxon>
        <taxon>Parabasalia</taxon>
        <taxon>Tritrichomonadida</taxon>
        <taxon>Tritrichomonadidae</taxon>
        <taxon>Tritrichomonas</taxon>
    </lineage>
</organism>
<name>A0A1J4KT80_9EUKA</name>
<feature type="compositionally biased region" description="Polar residues" evidence="2">
    <location>
        <begin position="624"/>
        <end position="635"/>
    </location>
</feature>
<feature type="compositionally biased region" description="Basic residues" evidence="2">
    <location>
        <begin position="724"/>
        <end position="733"/>
    </location>
</feature>
<feature type="compositionally biased region" description="Polar residues" evidence="2">
    <location>
        <begin position="554"/>
        <end position="576"/>
    </location>
</feature>
<feature type="coiled-coil region" evidence="1">
    <location>
        <begin position="28"/>
        <end position="66"/>
    </location>
</feature>
<dbReference type="GeneID" id="94834003"/>
<evidence type="ECO:0000313" key="4">
    <source>
        <dbReference type="Proteomes" id="UP000179807"/>
    </source>
</evidence>
<evidence type="ECO:0000256" key="2">
    <source>
        <dbReference type="SAM" id="MobiDB-lite"/>
    </source>
</evidence>
<feature type="compositionally biased region" description="Low complexity" evidence="2">
    <location>
        <begin position="495"/>
        <end position="505"/>
    </location>
</feature>
<reference evidence="3" key="1">
    <citation type="submission" date="2016-10" db="EMBL/GenBank/DDBJ databases">
        <authorList>
            <person name="Benchimol M."/>
            <person name="Almeida L.G."/>
            <person name="Vasconcelos A.T."/>
            <person name="Perreira-Neves A."/>
            <person name="Rosa I.A."/>
            <person name="Tasca T."/>
            <person name="Bogo M.R."/>
            <person name="de Souza W."/>
        </authorList>
    </citation>
    <scope>NUCLEOTIDE SEQUENCE [LARGE SCALE GENOMIC DNA]</scope>
    <source>
        <strain evidence="3">K</strain>
    </source>
</reference>
<feature type="compositionally biased region" description="Polar residues" evidence="2">
    <location>
        <begin position="444"/>
        <end position="454"/>
    </location>
</feature>
<feature type="compositionally biased region" description="Basic and acidic residues" evidence="2">
    <location>
        <begin position="540"/>
        <end position="551"/>
    </location>
</feature>
<keyword evidence="4" id="KW-1185">Reference proteome</keyword>
<dbReference type="Proteomes" id="UP000179807">
    <property type="component" value="Unassembled WGS sequence"/>
</dbReference>
<proteinExistence type="predicted"/>